<evidence type="ECO:0000256" key="1">
    <source>
        <dbReference type="ARBA" id="ARBA00023015"/>
    </source>
</evidence>
<organism evidence="5 6">
    <name type="scientific">Rurimicrobium arvi</name>
    <dbReference type="NCBI Taxonomy" id="2049916"/>
    <lineage>
        <taxon>Bacteria</taxon>
        <taxon>Pseudomonadati</taxon>
        <taxon>Bacteroidota</taxon>
        <taxon>Chitinophagia</taxon>
        <taxon>Chitinophagales</taxon>
        <taxon>Chitinophagaceae</taxon>
        <taxon>Rurimicrobium</taxon>
    </lineage>
</organism>
<evidence type="ECO:0000313" key="5">
    <source>
        <dbReference type="EMBL" id="GAA4458224.1"/>
    </source>
</evidence>
<dbReference type="InterPro" id="IPR009057">
    <property type="entry name" value="Homeodomain-like_sf"/>
</dbReference>
<gene>
    <name evidence="5" type="ORF">GCM10023092_26240</name>
</gene>
<name>A0ABP8MYK0_9BACT</name>
<dbReference type="PANTHER" id="PTHR43280">
    <property type="entry name" value="ARAC-FAMILY TRANSCRIPTIONAL REGULATOR"/>
    <property type="match status" value="1"/>
</dbReference>
<dbReference type="SMART" id="SM00342">
    <property type="entry name" value="HTH_ARAC"/>
    <property type="match status" value="1"/>
</dbReference>
<dbReference type="SUPFAM" id="SSF46689">
    <property type="entry name" value="Homeodomain-like"/>
    <property type="match status" value="1"/>
</dbReference>
<comment type="caution">
    <text evidence="5">The sequence shown here is derived from an EMBL/GenBank/DDBJ whole genome shotgun (WGS) entry which is preliminary data.</text>
</comment>
<dbReference type="InterPro" id="IPR020449">
    <property type="entry name" value="Tscrpt_reg_AraC-type_HTH"/>
</dbReference>
<proteinExistence type="predicted"/>
<dbReference type="InterPro" id="IPR037923">
    <property type="entry name" value="HTH-like"/>
</dbReference>
<protein>
    <submittedName>
        <fullName evidence="5">Helix-turn-helix domain-containing protein</fullName>
    </submittedName>
</protein>
<keyword evidence="1" id="KW-0805">Transcription regulation</keyword>
<dbReference type="Gene3D" id="1.10.10.60">
    <property type="entry name" value="Homeodomain-like"/>
    <property type="match status" value="1"/>
</dbReference>
<feature type="domain" description="HTH araC/xylS-type" evidence="4">
    <location>
        <begin position="183"/>
        <end position="281"/>
    </location>
</feature>
<dbReference type="Proteomes" id="UP001501410">
    <property type="component" value="Unassembled WGS sequence"/>
</dbReference>
<dbReference type="PROSITE" id="PS01124">
    <property type="entry name" value="HTH_ARAC_FAMILY_2"/>
    <property type="match status" value="1"/>
</dbReference>
<sequence>MKQIPVNNLPKGDEELKVLPLGHFTPYDFQRPHRHSYFEFFLFEKGGGSHFIDFAEHPIRDYSVHVVFPQQIHLVKRREQSTGSIVLCSRNYMNLIGTFFFPQLLRNNYHAPCLQFDKKDFAGMMDIIVQLYEELQQHSVLSYNLAQNYTSIFLTRCIRHTADQLQDEGGMQGYSQHDWEVYKKFSELLEGCFMEKPNVAYYAKELAMTPKVLNNCLDRVVGKTAIELLQERTWVEAKRLLLHTGDAVKEIAYKLNFKDSSYFTRFFTRQEGQTPKEFRSYWEEKYHS</sequence>
<dbReference type="PANTHER" id="PTHR43280:SF32">
    <property type="entry name" value="TRANSCRIPTIONAL REGULATORY PROTEIN"/>
    <property type="match status" value="1"/>
</dbReference>
<evidence type="ECO:0000313" key="6">
    <source>
        <dbReference type="Proteomes" id="UP001501410"/>
    </source>
</evidence>
<dbReference type="RefSeq" id="WP_344828051.1">
    <property type="nucleotide sequence ID" value="NZ_BAABEZ010000024.1"/>
</dbReference>
<evidence type="ECO:0000256" key="2">
    <source>
        <dbReference type="ARBA" id="ARBA00023125"/>
    </source>
</evidence>
<dbReference type="Pfam" id="PF12833">
    <property type="entry name" value="HTH_18"/>
    <property type="match status" value="1"/>
</dbReference>
<evidence type="ECO:0000259" key="4">
    <source>
        <dbReference type="PROSITE" id="PS01124"/>
    </source>
</evidence>
<dbReference type="EMBL" id="BAABEZ010000024">
    <property type="protein sequence ID" value="GAA4458224.1"/>
    <property type="molecule type" value="Genomic_DNA"/>
</dbReference>
<evidence type="ECO:0000256" key="3">
    <source>
        <dbReference type="ARBA" id="ARBA00023163"/>
    </source>
</evidence>
<keyword evidence="6" id="KW-1185">Reference proteome</keyword>
<dbReference type="PRINTS" id="PR00032">
    <property type="entry name" value="HTHARAC"/>
</dbReference>
<reference evidence="6" key="1">
    <citation type="journal article" date="2019" name="Int. J. Syst. Evol. Microbiol.">
        <title>The Global Catalogue of Microorganisms (GCM) 10K type strain sequencing project: providing services to taxonomists for standard genome sequencing and annotation.</title>
        <authorList>
            <consortium name="The Broad Institute Genomics Platform"/>
            <consortium name="The Broad Institute Genome Sequencing Center for Infectious Disease"/>
            <person name="Wu L."/>
            <person name="Ma J."/>
        </authorList>
    </citation>
    <scope>NUCLEOTIDE SEQUENCE [LARGE SCALE GENOMIC DNA]</scope>
    <source>
        <strain evidence="6">JCM 31921</strain>
    </source>
</reference>
<keyword evidence="2" id="KW-0238">DNA-binding</keyword>
<keyword evidence="3" id="KW-0804">Transcription</keyword>
<dbReference type="InterPro" id="IPR018060">
    <property type="entry name" value="HTH_AraC"/>
</dbReference>
<dbReference type="SUPFAM" id="SSF51215">
    <property type="entry name" value="Regulatory protein AraC"/>
    <property type="match status" value="1"/>
</dbReference>
<accession>A0ABP8MYK0</accession>